<dbReference type="PANTHER" id="PTHR30185">
    <property type="entry name" value="CRYPTIC BETA-GLUCOSIDE BGL OPERON ANTITERMINATOR"/>
    <property type="match status" value="1"/>
</dbReference>
<dbReference type="InterPro" id="IPR007737">
    <property type="entry name" value="Mga_HTH"/>
</dbReference>
<accession>A0A7X0XET2</accession>
<name>A0A7X0XET2_9LIST</name>
<evidence type="ECO:0000259" key="3">
    <source>
        <dbReference type="Pfam" id="PF05043"/>
    </source>
</evidence>
<dbReference type="Gene3D" id="3.40.50.2300">
    <property type="match status" value="1"/>
</dbReference>
<evidence type="ECO:0000256" key="2">
    <source>
        <dbReference type="ARBA" id="ARBA00023163"/>
    </source>
</evidence>
<proteinExistence type="predicted"/>
<dbReference type="Pfam" id="PF05043">
    <property type="entry name" value="Mga"/>
    <property type="match status" value="1"/>
</dbReference>
<dbReference type="Proteomes" id="UP000533953">
    <property type="component" value="Unassembled WGS sequence"/>
</dbReference>
<keyword evidence="1" id="KW-0805">Transcription regulation</keyword>
<organism evidence="4 5">
    <name type="scientific">Listeria booriae</name>
    <dbReference type="NCBI Taxonomy" id="1552123"/>
    <lineage>
        <taxon>Bacteria</taxon>
        <taxon>Bacillati</taxon>
        <taxon>Bacillota</taxon>
        <taxon>Bacilli</taxon>
        <taxon>Bacillales</taxon>
        <taxon>Listeriaceae</taxon>
        <taxon>Listeria</taxon>
    </lineage>
</organism>
<keyword evidence="2" id="KW-0804">Transcription</keyword>
<comment type="caution">
    <text evidence="4">The sequence shown here is derived from an EMBL/GenBank/DDBJ whole genome shotgun (WGS) entry which is preliminary data.</text>
</comment>
<evidence type="ECO:0000256" key="1">
    <source>
        <dbReference type="ARBA" id="ARBA00023015"/>
    </source>
</evidence>
<sequence>MGVTKVLLQIEKKTNQMVQLLTTLDETITWYSIKKIAMDLDVTVSTARRYVEELQSSLPNGWEIAQQAYKGILLIKPIDQSIQAIIHSWITDTLMFKMLELGFREQASNLQAIAQQSYTSIPSLYRMIRKANEFFEKDGITISKSPFHIRGKEEDIRTFFFHLFSEVQAINTIFQKDLLAIIHEHVIQLDHLTQANFSFAEKKKIVLFVAICVYRSKKKKTISATALMQEDMNHSAAFMIFSFNRKLKDVLGMSLPVEEQRFLSHMFQHYMSRRKTRMLDYSIIENVEGFALLAEKLGQIAGTDLKKNQAFLDLINRQLRFFNEKKEQKDYLYYEDEKLFLEVKVRFKSLYEQVATHYHWFDRQSPLYQIESESNIVEAVLFLVSIQNNLDVKKILLFTNKGPTWTNFLVDVLRAKFGRKIEIQTLDYLDELYAIDLRTIDFVISDTEIEKLTKPLVVITPLPSIRDFNTIEEMLVNRHAKGSPHFHLMQNLDQNL</sequence>
<dbReference type="EMBL" id="JAASTX010000021">
    <property type="protein sequence ID" value="MBC1492894.1"/>
    <property type="molecule type" value="Genomic_DNA"/>
</dbReference>
<protein>
    <recommendedName>
        <fullName evidence="3">Mga helix-turn-helix domain-containing protein</fullName>
    </recommendedName>
</protein>
<gene>
    <name evidence="4" type="ORF">HCI99_13820</name>
</gene>
<dbReference type="RefSeq" id="WP_185347138.1">
    <property type="nucleotide sequence ID" value="NZ_JAAROZ010000004.1"/>
</dbReference>
<dbReference type="InterPro" id="IPR050661">
    <property type="entry name" value="BglG_antiterminators"/>
</dbReference>
<evidence type="ECO:0000313" key="5">
    <source>
        <dbReference type="Proteomes" id="UP000533953"/>
    </source>
</evidence>
<dbReference type="PANTHER" id="PTHR30185:SF18">
    <property type="entry name" value="TRANSCRIPTIONAL REGULATOR MTLR"/>
    <property type="match status" value="1"/>
</dbReference>
<dbReference type="AlphaFoldDB" id="A0A7X0XET2"/>
<feature type="domain" description="Mga helix-turn-helix" evidence="3">
    <location>
        <begin position="79"/>
        <end position="164"/>
    </location>
</feature>
<evidence type="ECO:0000313" key="4">
    <source>
        <dbReference type="EMBL" id="MBC1492894.1"/>
    </source>
</evidence>
<reference evidence="4 5" key="1">
    <citation type="submission" date="2020-03" db="EMBL/GenBank/DDBJ databases">
        <title>Soil Listeria distribution.</title>
        <authorList>
            <person name="Liao J."/>
            <person name="Wiedmann M."/>
        </authorList>
    </citation>
    <scope>NUCLEOTIDE SEQUENCE [LARGE SCALE GENOMIC DNA]</scope>
    <source>
        <strain evidence="4 5">FSL L7-1547</strain>
    </source>
</reference>